<feature type="domain" description="DUF1980" evidence="2">
    <location>
        <begin position="164"/>
        <end position="255"/>
    </location>
</feature>
<gene>
    <name evidence="3" type="ORF">DQ384_21995</name>
</gene>
<evidence type="ECO:0000313" key="3">
    <source>
        <dbReference type="EMBL" id="RCG29023.1"/>
    </source>
</evidence>
<dbReference type="Proteomes" id="UP000253094">
    <property type="component" value="Unassembled WGS sequence"/>
</dbReference>
<keyword evidence="1" id="KW-0472">Membrane</keyword>
<comment type="caution">
    <text evidence="3">The sequence shown here is derived from an EMBL/GenBank/DDBJ whole genome shotgun (WGS) entry which is preliminary data.</text>
</comment>
<name>A0A367FF57_9ACTN</name>
<accession>A0A367FF57</accession>
<keyword evidence="1" id="KW-1133">Transmembrane helix</keyword>
<keyword evidence="1" id="KW-0812">Transmembrane</keyword>
<dbReference type="InterPro" id="IPR015402">
    <property type="entry name" value="DUF1980"/>
</dbReference>
<organism evidence="3 4">
    <name type="scientific">Sphaerisporangium album</name>
    <dbReference type="NCBI Taxonomy" id="509200"/>
    <lineage>
        <taxon>Bacteria</taxon>
        <taxon>Bacillati</taxon>
        <taxon>Actinomycetota</taxon>
        <taxon>Actinomycetes</taxon>
        <taxon>Streptosporangiales</taxon>
        <taxon>Streptosporangiaceae</taxon>
        <taxon>Sphaerisporangium</taxon>
    </lineage>
</organism>
<dbReference type="InterPro" id="IPR052955">
    <property type="entry name" value="UPF0703_membrane_permease"/>
</dbReference>
<dbReference type="NCBIfam" id="TIGR03943">
    <property type="entry name" value="TIGR03943 family putative permease subunit"/>
    <property type="match status" value="1"/>
</dbReference>
<feature type="transmembrane region" description="Helical" evidence="1">
    <location>
        <begin position="96"/>
        <end position="115"/>
    </location>
</feature>
<evidence type="ECO:0000256" key="1">
    <source>
        <dbReference type="SAM" id="Phobius"/>
    </source>
</evidence>
<feature type="transmembrane region" description="Helical" evidence="1">
    <location>
        <begin position="42"/>
        <end position="59"/>
    </location>
</feature>
<dbReference type="EMBL" id="QOIL01000012">
    <property type="protein sequence ID" value="RCG29023.1"/>
    <property type="molecule type" value="Genomic_DNA"/>
</dbReference>
<sequence>MGAAVNRMAQSLVLTLLGGAILRVSALSTIYLNYVKPGFRPLLVIAGLALFVLGVLGVMQEWRRPYADGAPTAPAAEEEPRHEDGHGHVHGFGPKVAWLLCLPVIAIFLISPPALGADAAQRDDAPPPRPAPQDAYVPLTTDRATAMPLGEFIGRAWGDANQSLKDRKVKLVGFVVPSKKKGQWYLTRMQLRCCAADAFPLKVSVLGLSAPRPDTWVEVTGTWVPTPYDQLPKGTVAPEMKATGLAKVAQPAEPYE</sequence>
<dbReference type="Pfam" id="PF21537">
    <property type="entry name" value="DUF1980_C"/>
    <property type="match status" value="1"/>
</dbReference>
<reference evidence="3 4" key="1">
    <citation type="submission" date="2018-06" db="EMBL/GenBank/DDBJ databases">
        <title>Sphaerisporangium craniellae sp. nov., isolated from a marine sponge in the South China Sea.</title>
        <authorList>
            <person name="Li L."/>
        </authorList>
    </citation>
    <scope>NUCLEOTIDE SEQUENCE [LARGE SCALE GENOMIC DNA]</scope>
    <source>
        <strain evidence="3 4">CCTCC AA 208026</strain>
    </source>
</reference>
<dbReference type="PANTHER" id="PTHR40047">
    <property type="entry name" value="UPF0703 PROTEIN YCGQ"/>
    <property type="match status" value="1"/>
</dbReference>
<evidence type="ECO:0000259" key="2">
    <source>
        <dbReference type="Pfam" id="PF21537"/>
    </source>
</evidence>
<dbReference type="OrthoDB" id="359029at2"/>
<dbReference type="AlphaFoldDB" id="A0A367FF57"/>
<evidence type="ECO:0000313" key="4">
    <source>
        <dbReference type="Proteomes" id="UP000253094"/>
    </source>
</evidence>
<dbReference type="PANTHER" id="PTHR40047:SF1">
    <property type="entry name" value="UPF0703 PROTEIN YCGQ"/>
    <property type="match status" value="1"/>
</dbReference>
<protein>
    <submittedName>
        <fullName evidence="3">TIGR03943 family protein</fullName>
    </submittedName>
</protein>
<dbReference type="InterPro" id="IPR048447">
    <property type="entry name" value="DUF1980_C"/>
</dbReference>
<proteinExistence type="predicted"/>
<keyword evidence="4" id="KW-1185">Reference proteome</keyword>